<dbReference type="PANTHER" id="PTHR10827:SF52">
    <property type="entry name" value="IP16409P"/>
    <property type="match status" value="1"/>
</dbReference>
<dbReference type="EMBL" id="UYYB01114304">
    <property type="protein sequence ID" value="VDM81741.1"/>
    <property type="molecule type" value="Genomic_DNA"/>
</dbReference>
<keyword evidence="2" id="KW-0479">Metal-binding</keyword>
<evidence type="ECO:0000256" key="3">
    <source>
        <dbReference type="ARBA" id="ARBA00022729"/>
    </source>
</evidence>
<dbReference type="PROSITE" id="PS50222">
    <property type="entry name" value="EF_HAND_2"/>
    <property type="match status" value="1"/>
</dbReference>
<dbReference type="InterPro" id="IPR011992">
    <property type="entry name" value="EF-hand-dom_pair"/>
</dbReference>
<evidence type="ECO:0000256" key="10">
    <source>
        <dbReference type="ARBA" id="ARBA00063143"/>
    </source>
</evidence>
<keyword evidence="7" id="KW-0325">Glycoprotein</keyword>
<comment type="function">
    <text evidence="9">Probable molecular chaperone assisting protein biosynthesis and transport in the endoplasmic reticulum. Required for the proper biosynthesis and transport of pulmonary surfactant-associated protein A/SP-A, pulmonary surfactant-associated protein D/SP-D and the lipid transporter ABCA3. By regulating both the proper expression and the degradation through the endoplasmic reticulum-associated protein degradation pathway of these proteins plays a crucial role in pulmonary surfactant homeostasis. Has an anti-fibrotic activity by negatively regulating the secretion of type I and type III collagens. This calcium-binding protein also transiently associates with immature PCSK6 and regulates its secretion.</text>
</comment>
<feature type="non-terminal residue" evidence="13">
    <location>
        <position position="1"/>
    </location>
</feature>
<dbReference type="FunFam" id="1.10.238.10:FF:000104">
    <property type="entry name" value="calumenin isoform X1"/>
    <property type="match status" value="1"/>
</dbReference>
<evidence type="ECO:0000256" key="11">
    <source>
        <dbReference type="ARBA" id="ARBA00072696"/>
    </source>
</evidence>
<evidence type="ECO:0000256" key="9">
    <source>
        <dbReference type="ARBA" id="ARBA00056975"/>
    </source>
</evidence>
<keyword evidence="6" id="KW-0106">Calcium</keyword>
<evidence type="ECO:0000256" key="4">
    <source>
        <dbReference type="ARBA" id="ARBA00022737"/>
    </source>
</evidence>
<gene>
    <name evidence="13" type="ORF">SVUK_LOCUS16739</name>
</gene>
<name>A0A3P7J8N2_STRVU</name>
<keyword evidence="14" id="KW-1185">Reference proteome</keyword>
<dbReference type="GO" id="GO:0005788">
    <property type="term" value="C:endoplasmic reticulum lumen"/>
    <property type="evidence" value="ECO:0007669"/>
    <property type="project" value="UniProtKB-SubCell"/>
</dbReference>
<evidence type="ECO:0000313" key="13">
    <source>
        <dbReference type="EMBL" id="VDM81741.1"/>
    </source>
</evidence>
<evidence type="ECO:0000256" key="8">
    <source>
        <dbReference type="ARBA" id="ARBA00023186"/>
    </source>
</evidence>
<sequence>GGEHDSKYDHDQFLGKDTAAEFDELTPEKSKERLAKLVPKMDSDGDGFVEEKELREHISFMQKRYVNNDVERTWKNYKDEKIADGKIKWEDYRVKMRFGLNAVLIYSQDEMRDWIMPVGFDHAEAEARHLVGIADDNKDGKLSMDEILAHYDTFVGSQATDYGEQLQKHDPAEL</sequence>
<evidence type="ECO:0000256" key="1">
    <source>
        <dbReference type="ARBA" id="ARBA00004319"/>
    </source>
</evidence>
<proteinExistence type="predicted"/>
<dbReference type="GO" id="GO:0015031">
    <property type="term" value="P:protein transport"/>
    <property type="evidence" value="ECO:0007669"/>
    <property type="project" value="UniProtKB-ARBA"/>
</dbReference>
<keyword evidence="5" id="KW-0256">Endoplasmic reticulum</keyword>
<keyword evidence="3" id="KW-0732">Signal</keyword>
<protein>
    <recommendedName>
        <fullName evidence="11">Reticulocalbin-3</fullName>
    </recommendedName>
</protein>
<comment type="subcellular location">
    <subcellularLocation>
        <location evidence="1">Endoplasmic reticulum lumen</location>
    </subcellularLocation>
</comment>
<dbReference type="PROSITE" id="PS00018">
    <property type="entry name" value="EF_HAND_1"/>
    <property type="match status" value="2"/>
</dbReference>
<organism evidence="13 14">
    <name type="scientific">Strongylus vulgaris</name>
    <name type="common">Blood worm</name>
    <dbReference type="NCBI Taxonomy" id="40348"/>
    <lineage>
        <taxon>Eukaryota</taxon>
        <taxon>Metazoa</taxon>
        <taxon>Ecdysozoa</taxon>
        <taxon>Nematoda</taxon>
        <taxon>Chromadorea</taxon>
        <taxon>Rhabditida</taxon>
        <taxon>Rhabditina</taxon>
        <taxon>Rhabditomorpha</taxon>
        <taxon>Strongyloidea</taxon>
        <taxon>Strongylidae</taxon>
        <taxon>Strongylus</taxon>
    </lineage>
</organism>
<dbReference type="GO" id="GO:0005509">
    <property type="term" value="F:calcium ion binding"/>
    <property type="evidence" value="ECO:0007669"/>
    <property type="project" value="InterPro"/>
</dbReference>
<dbReference type="PANTHER" id="PTHR10827">
    <property type="entry name" value="RETICULOCALBIN"/>
    <property type="match status" value="1"/>
</dbReference>
<dbReference type="AlphaFoldDB" id="A0A3P7J8N2"/>
<dbReference type="Gene3D" id="1.10.238.10">
    <property type="entry name" value="EF-hand"/>
    <property type="match status" value="2"/>
</dbReference>
<feature type="domain" description="EF-hand" evidence="12">
    <location>
        <begin position="29"/>
        <end position="64"/>
    </location>
</feature>
<evidence type="ECO:0000259" key="12">
    <source>
        <dbReference type="PROSITE" id="PS50222"/>
    </source>
</evidence>
<evidence type="ECO:0000256" key="7">
    <source>
        <dbReference type="ARBA" id="ARBA00023180"/>
    </source>
</evidence>
<evidence type="ECO:0000256" key="2">
    <source>
        <dbReference type="ARBA" id="ARBA00022723"/>
    </source>
</evidence>
<reference evidence="13 14" key="1">
    <citation type="submission" date="2018-11" db="EMBL/GenBank/DDBJ databases">
        <authorList>
            <consortium name="Pathogen Informatics"/>
        </authorList>
    </citation>
    <scope>NUCLEOTIDE SEQUENCE [LARGE SCALE GENOMIC DNA]</scope>
</reference>
<keyword evidence="8" id="KW-0143">Chaperone</keyword>
<dbReference type="Proteomes" id="UP000270094">
    <property type="component" value="Unassembled WGS sequence"/>
</dbReference>
<keyword evidence="4" id="KW-0677">Repeat</keyword>
<comment type="subunit">
    <text evidence="10">Interacts with PCSK6 (immature form including the propeptide); probably involved in the maturation and the secretion of PCSK6.</text>
</comment>
<dbReference type="InterPro" id="IPR002048">
    <property type="entry name" value="EF_hand_dom"/>
</dbReference>
<evidence type="ECO:0000256" key="5">
    <source>
        <dbReference type="ARBA" id="ARBA00022824"/>
    </source>
</evidence>
<dbReference type="SUPFAM" id="SSF47473">
    <property type="entry name" value="EF-hand"/>
    <property type="match status" value="1"/>
</dbReference>
<evidence type="ECO:0000256" key="6">
    <source>
        <dbReference type="ARBA" id="ARBA00022837"/>
    </source>
</evidence>
<dbReference type="InterPro" id="IPR018247">
    <property type="entry name" value="EF_Hand_1_Ca_BS"/>
</dbReference>
<accession>A0A3P7J8N2</accession>
<dbReference type="OrthoDB" id="293868at2759"/>
<evidence type="ECO:0000313" key="14">
    <source>
        <dbReference type="Proteomes" id="UP000270094"/>
    </source>
</evidence>